<dbReference type="SUPFAM" id="SSF52172">
    <property type="entry name" value="CheY-like"/>
    <property type="match status" value="1"/>
</dbReference>
<evidence type="ECO:0000256" key="4">
    <source>
        <dbReference type="ARBA" id="ARBA00023125"/>
    </source>
</evidence>
<evidence type="ECO:0000256" key="2">
    <source>
        <dbReference type="ARBA" id="ARBA00023012"/>
    </source>
</evidence>
<dbReference type="InterPro" id="IPR001789">
    <property type="entry name" value="Sig_transdc_resp-reg_receiver"/>
</dbReference>
<dbReference type="Gene3D" id="3.40.50.2300">
    <property type="match status" value="1"/>
</dbReference>
<organism evidence="8 9">
    <name type="scientific">Paractinoplanes globisporus</name>
    <dbReference type="NCBI Taxonomy" id="113565"/>
    <lineage>
        <taxon>Bacteria</taxon>
        <taxon>Bacillati</taxon>
        <taxon>Actinomycetota</taxon>
        <taxon>Actinomycetes</taxon>
        <taxon>Micromonosporales</taxon>
        <taxon>Micromonosporaceae</taxon>
        <taxon>Paractinoplanes</taxon>
    </lineage>
</organism>
<keyword evidence="1 6" id="KW-0597">Phosphoprotein</keyword>
<dbReference type="InterPro" id="IPR039420">
    <property type="entry name" value="WalR-like"/>
</dbReference>
<gene>
    <name evidence="8" type="ORF">ACFY35_17820</name>
</gene>
<evidence type="ECO:0000256" key="5">
    <source>
        <dbReference type="ARBA" id="ARBA00023163"/>
    </source>
</evidence>
<dbReference type="EMBL" id="JBIAZU010000003">
    <property type="protein sequence ID" value="MFF5291303.1"/>
    <property type="molecule type" value="Genomic_DNA"/>
</dbReference>
<evidence type="ECO:0000256" key="6">
    <source>
        <dbReference type="PROSITE-ProRule" id="PRU00169"/>
    </source>
</evidence>
<comment type="caution">
    <text evidence="8">The sequence shown here is derived from an EMBL/GenBank/DDBJ whole genome shotgun (WGS) entry which is preliminary data.</text>
</comment>
<proteinExistence type="predicted"/>
<dbReference type="SMART" id="SM00448">
    <property type="entry name" value="REC"/>
    <property type="match status" value="1"/>
</dbReference>
<protein>
    <submittedName>
        <fullName evidence="8">PleD family two-component system response regulator</fullName>
    </submittedName>
</protein>
<keyword evidence="4" id="KW-0238">DNA-binding</keyword>
<keyword evidence="3" id="KW-0805">Transcription regulation</keyword>
<name>A0ABW6WE24_9ACTN</name>
<evidence type="ECO:0000256" key="3">
    <source>
        <dbReference type="ARBA" id="ARBA00023015"/>
    </source>
</evidence>
<dbReference type="PANTHER" id="PTHR48111">
    <property type="entry name" value="REGULATOR OF RPOS"/>
    <property type="match status" value="1"/>
</dbReference>
<dbReference type="Proteomes" id="UP001602245">
    <property type="component" value="Unassembled WGS sequence"/>
</dbReference>
<sequence length="150" mass="16425">MTPVLTEPHTDDFVKALTSAPIMAPASPTILIADDDDDVRDVIAFKLQVAGFRTLSADNGRSALNIAVESQPRMIILDVTMPQLDGLSVCYELHARRETAQIPVLMISGNGRPSDVDLGFAIGADDYLPKPFSQQEMLRRVNWLLMSSGR</sequence>
<evidence type="ECO:0000259" key="7">
    <source>
        <dbReference type="PROSITE" id="PS50110"/>
    </source>
</evidence>
<dbReference type="RefSeq" id="WP_020514139.1">
    <property type="nucleotide sequence ID" value="NZ_JBIAZU010000003.1"/>
</dbReference>
<accession>A0ABW6WE24</accession>
<dbReference type="Pfam" id="PF00072">
    <property type="entry name" value="Response_reg"/>
    <property type="match status" value="1"/>
</dbReference>
<evidence type="ECO:0000313" key="9">
    <source>
        <dbReference type="Proteomes" id="UP001602245"/>
    </source>
</evidence>
<dbReference type="PANTHER" id="PTHR48111:SF1">
    <property type="entry name" value="TWO-COMPONENT RESPONSE REGULATOR ORR33"/>
    <property type="match status" value="1"/>
</dbReference>
<feature type="modified residue" description="4-aspartylphosphate" evidence="6">
    <location>
        <position position="78"/>
    </location>
</feature>
<evidence type="ECO:0000256" key="1">
    <source>
        <dbReference type="ARBA" id="ARBA00022553"/>
    </source>
</evidence>
<feature type="domain" description="Response regulatory" evidence="7">
    <location>
        <begin position="29"/>
        <end position="145"/>
    </location>
</feature>
<keyword evidence="5" id="KW-0804">Transcription</keyword>
<reference evidence="8 9" key="1">
    <citation type="submission" date="2024-10" db="EMBL/GenBank/DDBJ databases">
        <title>The Natural Products Discovery Center: Release of the First 8490 Sequenced Strains for Exploring Actinobacteria Biosynthetic Diversity.</title>
        <authorList>
            <person name="Kalkreuter E."/>
            <person name="Kautsar S.A."/>
            <person name="Yang D."/>
            <person name="Bader C.D."/>
            <person name="Teijaro C.N."/>
            <person name="Fluegel L."/>
            <person name="Davis C.M."/>
            <person name="Simpson J.R."/>
            <person name="Lauterbach L."/>
            <person name="Steele A.D."/>
            <person name="Gui C."/>
            <person name="Meng S."/>
            <person name="Li G."/>
            <person name="Viehrig K."/>
            <person name="Ye F."/>
            <person name="Su P."/>
            <person name="Kiefer A.F."/>
            <person name="Nichols A."/>
            <person name="Cepeda A.J."/>
            <person name="Yan W."/>
            <person name="Fan B."/>
            <person name="Jiang Y."/>
            <person name="Adhikari A."/>
            <person name="Zheng C.-J."/>
            <person name="Schuster L."/>
            <person name="Cowan T.M."/>
            <person name="Smanski M.J."/>
            <person name="Chevrette M.G."/>
            <person name="De Carvalho L.P.S."/>
            <person name="Shen B."/>
        </authorList>
    </citation>
    <scope>NUCLEOTIDE SEQUENCE [LARGE SCALE GENOMIC DNA]</scope>
    <source>
        <strain evidence="8 9">NPDC000087</strain>
    </source>
</reference>
<evidence type="ECO:0000313" key="8">
    <source>
        <dbReference type="EMBL" id="MFF5291303.1"/>
    </source>
</evidence>
<dbReference type="InterPro" id="IPR011006">
    <property type="entry name" value="CheY-like_superfamily"/>
</dbReference>
<dbReference type="PROSITE" id="PS50110">
    <property type="entry name" value="RESPONSE_REGULATORY"/>
    <property type="match status" value="1"/>
</dbReference>
<keyword evidence="9" id="KW-1185">Reference proteome</keyword>
<keyword evidence="2" id="KW-0902">Two-component regulatory system</keyword>